<dbReference type="EMBL" id="DXDC01000455">
    <property type="protein sequence ID" value="HIY67553.1"/>
    <property type="molecule type" value="Genomic_DNA"/>
</dbReference>
<comment type="caution">
    <text evidence="10">The sequence shown here is derived from an EMBL/GenBank/DDBJ whole genome shotgun (WGS) entry which is preliminary data.</text>
</comment>
<dbReference type="AlphaFoldDB" id="A0A9D1YXH1"/>
<evidence type="ECO:0000313" key="10">
    <source>
        <dbReference type="EMBL" id="HIY67553.1"/>
    </source>
</evidence>
<comment type="subcellular location">
    <subcellularLocation>
        <location evidence="1">Cell membrane</location>
        <topology evidence="1">Multi-pass membrane protein</topology>
    </subcellularLocation>
</comment>
<sequence>FTGRTWLWMLLFGATMAGMNLTFYLSIERIPVGVAVTIELIGPLAVALFQSRRFRELIWVLLALVGVVIIGLQSFRGEMDPVGVLLAASAGVFWGLYIIASKQVGQRVAGLKGLAVALMISAVLVLPIAVAPLTRAVTADVTILLPIGAIALLSSVLAYGLELISLRRIPTRVFGVLMALEPAAAAAFAVLLLGETIGPLELVAIALVMIASAGVALTAKPAAERVVTGTVGTIIPANESLDVRTGEITLPSEDDDGDGSDPRGIDPDGGLR</sequence>
<gene>
    <name evidence="10" type="ORF">H9830_14910</name>
</gene>
<evidence type="ECO:0000256" key="7">
    <source>
        <dbReference type="SAM" id="MobiDB-lite"/>
    </source>
</evidence>
<organism evidence="10 11">
    <name type="scientific">Candidatus Agrococcus pullicola</name>
    <dbReference type="NCBI Taxonomy" id="2838429"/>
    <lineage>
        <taxon>Bacteria</taxon>
        <taxon>Bacillati</taxon>
        <taxon>Actinomycetota</taxon>
        <taxon>Actinomycetes</taxon>
        <taxon>Micrococcales</taxon>
        <taxon>Microbacteriaceae</taxon>
        <taxon>Agrococcus</taxon>
    </lineage>
</organism>
<dbReference type="Pfam" id="PF00892">
    <property type="entry name" value="EamA"/>
    <property type="match status" value="1"/>
</dbReference>
<dbReference type="InterPro" id="IPR051258">
    <property type="entry name" value="Diverse_Substrate_Transporter"/>
</dbReference>
<feature type="domain" description="EamA" evidence="9">
    <location>
        <begin position="83"/>
        <end position="215"/>
    </location>
</feature>
<dbReference type="PANTHER" id="PTHR42920:SF5">
    <property type="entry name" value="EAMA DOMAIN-CONTAINING PROTEIN"/>
    <property type="match status" value="1"/>
</dbReference>
<feature type="transmembrane region" description="Helical" evidence="8">
    <location>
        <begin position="200"/>
        <end position="219"/>
    </location>
</feature>
<evidence type="ECO:0000256" key="8">
    <source>
        <dbReference type="SAM" id="Phobius"/>
    </source>
</evidence>
<evidence type="ECO:0000259" key="9">
    <source>
        <dbReference type="Pfam" id="PF00892"/>
    </source>
</evidence>
<evidence type="ECO:0000256" key="5">
    <source>
        <dbReference type="ARBA" id="ARBA00022989"/>
    </source>
</evidence>
<accession>A0A9D1YXH1</accession>
<dbReference type="Proteomes" id="UP000824005">
    <property type="component" value="Unassembled WGS sequence"/>
</dbReference>
<feature type="non-terminal residue" evidence="10">
    <location>
        <position position="1"/>
    </location>
</feature>
<feature type="transmembrane region" description="Helical" evidence="8">
    <location>
        <begin position="143"/>
        <end position="161"/>
    </location>
</feature>
<evidence type="ECO:0000256" key="4">
    <source>
        <dbReference type="ARBA" id="ARBA00022692"/>
    </source>
</evidence>
<dbReference type="GO" id="GO:0005886">
    <property type="term" value="C:plasma membrane"/>
    <property type="evidence" value="ECO:0007669"/>
    <property type="project" value="UniProtKB-SubCell"/>
</dbReference>
<keyword evidence="6 8" id="KW-0472">Membrane</keyword>
<keyword evidence="5 8" id="KW-1133">Transmembrane helix</keyword>
<reference evidence="10" key="1">
    <citation type="journal article" date="2021" name="PeerJ">
        <title>Extensive microbial diversity within the chicken gut microbiome revealed by metagenomics and culture.</title>
        <authorList>
            <person name="Gilroy R."/>
            <person name="Ravi A."/>
            <person name="Getino M."/>
            <person name="Pursley I."/>
            <person name="Horton D.L."/>
            <person name="Alikhan N.F."/>
            <person name="Baker D."/>
            <person name="Gharbi K."/>
            <person name="Hall N."/>
            <person name="Watson M."/>
            <person name="Adriaenssens E.M."/>
            <person name="Foster-Nyarko E."/>
            <person name="Jarju S."/>
            <person name="Secka A."/>
            <person name="Antonio M."/>
            <person name="Oren A."/>
            <person name="Chaudhuri R.R."/>
            <person name="La Ragione R."/>
            <person name="Hildebrand F."/>
            <person name="Pallen M.J."/>
        </authorList>
    </citation>
    <scope>NUCLEOTIDE SEQUENCE</scope>
    <source>
        <strain evidence="10">ChiGjej1B1-98</strain>
    </source>
</reference>
<proteinExistence type="inferred from homology"/>
<dbReference type="PANTHER" id="PTHR42920">
    <property type="entry name" value="OS03G0707200 PROTEIN-RELATED"/>
    <property type="match status" value="1"/>
</dbReference>
<evidence type="ECO:0000256" key="6">
    <source>
        <dbReference type="ARBA" id="ARBA00023136"/>
    </source>
</evidence>
<evidence type="ECO:0000256" key="3">
    <source>
        <dbReference type="ARBA" id="ARBA00022475"/>
    </source>
</evidence>
<reference evidence="10" key="2">
    <citation type="submission" date="2021-04" db="EMBL/GenBank/DDBJ databases">
        <authorList>
            <person name="Gilroy R."/>
        </authorList>
    </citation>
    <scope>NUCLEOTIDE SEQUENCE</scope>
    <source>
        <strain evidence="10">ChiGjej1B1-98</strain>
    </source>
</reference>
<comment type="similarity">
    <text evidence="2">Belongs to the EamA transporter family.</text>
</comment>
<dbReference type="SUPFAM" id="SSF103481">
    <property type="entry name" value="Multidrug resistance efflux transporter EmrE"/>
    <property type="match status" value="2"/>
</dbReference>
<feature type="transmembrane region" description="Helical" evidence="8">
    <location>
        <begin position="32"/>
        <end position="50"/>
    </location>
</feature>
<protein>
    <submittedName>
        <fullName evidence="10">EamA family transporter</fullName>
    </submittedName>
</protein>
<feature type="transmembrane region" description="Helical" evidence="8">
    <location>
        <begin position="7"/>
        <end position="26"/>
    </location>
</feature>
<feature type="transmembrane region" description="Helical" evidence="8">
    <location>
        <begin position="173"/>
        <end position="194"/>
    </location>
</feature>
<evidence type="ECO:0000256" key="1">
    <source>
        <dbReference type="ARBA" id="ARBA00004651"/>
    </source>
</evidence>
<dbReference type="InterPro" id="IPR037185">
    <property type="entry name" value="EmrE-like"/>
</dbReference>
<dbReference type="InterPro" id="IPR000620">
    <property type="entry name" value="EamA_dom"/>
</dbReference>
<feature type="transmembrane region" description="Helical" evidence="8">
    <location>
        <begin position="81"/>
        <end position="99"/>
    </location>
</feature>
<name>A0A9D1YXH1_9MICO</name>
<evidence type="ECO:0000313" key="11">
    <source>
        <dbReference type="Proteomes" id="UP000824005"/>
    </source>
</evidence>
<evidence type="ECO:0000256" key="2">
    <source>
        <dbReference type="ARBA" id="ARBA00007362"/>
    </source>
</evidence>
<feature type="transmembrane region" description="Helical" evidence="8">
    <location>
        <begin position="111"/>
        <end position="131"/>
    </location>
</feature>
<keyword evidence="3" id="KW-1003">Cell membrane</keyword>
<keyword evidence="4 8" id="KW-0812">Transmembrane</keyword>
<feature type="region of interest" description="Disordered" evidence="7">
    <location>
        <begin position="248"/>
        <end position="272"/>
    </location>
</feature>
<feature type="compositionally biased region" description="Basic and acidic residues" evidence="7">
    <location>
        <begin position="260"/>
        <end position="272"/>
    </location>
</feature>
<feature type="transmembrane region" description="Helical" evidence="8">
    <location>
        <begin position="57"/>
        <end position="75"/>
    </location>
</feature>